<sequence>QKFNRSNILKHHIYFLFYFEQDKANIIQSFGPNCVISLNMPPAIASEQTLSSKNSSICSSPIYKNEVVHNKRLSLTGSTSDLAKSLSTIYAMPDEQIDNNSIYCKEQITAISTNSLYYNYPVIGVSTTNLLQTFPTVRQNREQLSSTNDSKIITNQQSSPIMYMNDIASTNNSDNSWYRGSDLYSASEETDPYDTDEFDYCSTENEDEIETANRTLAKEFHKTSSDDGNGTLEDESITNSLSEVNNEEEIFNDCNNSNELDNGSTTIEIHNESNFEISSIKKVIDFKNKSTETSSQIDQVATEQNKNVEAERFPINQIELTSFCAAKNNTRQQALSYKKPSIIKIQSSTNIESTVSTMEDVTNLKSSDRNESSSSSTTTIRLLNTNHSKLNMNNDNNPIGAIRNKNSNYSMTKMGNKLTTHPYLCRLRATNDKAFEQNSYSKKTIPVSVSKQIPDIQRV</sequence>
<feature type="non-terminal residue" evidence="1">
    <location>
        <position position="1"/>
    </location>
</feature>
<accession>A0A1Y3B3U7</accession>
<reference evidence="1 2" key="1">
    <citation type="submission" date="2017-03" db="EMBL/GenBank/DDBJ databases">
        <title>Genome Survey of Euroglyphus maynei.</title>
        <authorList>
            <person name="Arlian L.G."/>
            <person name="Morgan M.S."/>
            <person name="Rider S.D."/>
        </authorList>
    </citation>
    <scope>NUCLEOTIDE SEQUENCE [LARGE SCALE GENOMIC DNA]</scope>
    <source>
        <strain evidence="1">Arlian Lab</strain>
        <tissue evidence="1">Whole body</tissue>
    </source>
</reference>
<dbReference type="AlphaFoldDB" id="A0A1Y3B3U7"/>
<dbReference type="EMBL" id="MUJZ01049220">
    <property type="protein sequence ID" value="OTF73975.1"/>
    <property type="molecule type" value="Genomic_DNA"/>
</dbReference>
<name>A0A1Y3B3U7_EURMA</name>
<protein>
    <submittedName>
        <fullName evidence="1">Uncharacterized protein</fullName>
    </submittedName>
</protein>
<comment type="caution">
    <text evidence="1">The sequence shown here is derived from an EMBL/GenBank/DDBJ whole genome shotgun (WGS) entry which is preliminary data.</text>
</comment>
<dbReference type="Proteomes" id="UP000194236">
    <property type="component" value="Unassembled WGS sequence"/>
</dbReference>
<proteinExistence type="predicted"/>
<evidence type="ECO:0000313" key="1">
    <source>
        <dbReference type="EMBL" id="OTF73975.1"/>
    </source>
</evidence>
<organism evidence="1 2">
    <name type="scientific">Euroglyphus maynei</name>
    <name type="common">Mayne's house dust mite</name>
    <dbReference type="NCBI Taxonomy" id="6958"/>
    <lineage>
        <taxon>Eukaryota</taxon>
        <taxon>Metazoa</taxon>
        <taxon>Ecdysozoa</taxon>
        <taxon>Arthropoda</taxon>
        <taxon>Chelicerata</taxon>
        <taxon>Arachnida</taxon>
        <taxon>Acari</taxon>
        <taxon>Acariformes</taxon>
        <taxon>Sarcoptiformes</taxon>
        <taxon>Astigmata</taxon>
        <taxon>Psoroptidia</taxon>
        <taxon>Analgoidea</taxon>
        <taxon>Pyroglyphidae</taxon>
        <taxon>Pyroglyphinae</taxon>
        <taxon>Euroglyphus</taxon>
    </lineage>
</organism>
<gene>
    <name evidence="1" type="ORF">BLA29_001815</name>
</gene>
<dbReference type="OrthoDB" id="6514068at2759"/>
<keyword evidence="2" id="KW-1185">Reference proteome</keyword>
<evidence type="ECO:0000313" key="2">
    <source>
        <dbReference type="Proteomes" id="UP000194236"/>
    </source>
</evidence>